<name>A0ACD3Y469_9GAMM</name>
<reference evidence="1" key="1">
    <citation type="submission" date="2022-03" db="EMBL/GenBank/DDBJ databases">
        <title>ESBL-producing Moellerella wisconsensis and Escherichia marmotae isolated from wild game meat.</title>
        <authorList>
            <person name="Biggel M."/>
        </authorList>
    </citation>
    <scope>NUCLEOTIDE SEQUENCE</scope>
    <source>
        <strain evidence="1">W1</strain>
    </source>
</reference>
<dbReference type="EMBL" id="CP093255">
    <property type="protein sequence ID" value="UNH37933.1"/>
    <property type="molecule type" value="Genomic_DNA"/>
</dbReference>
<dbReference type="Proteomes" id="UP000829420">
    <property type="component" value="Chromosome"/>
</dbReference>
<sequence>MFVVNVFDGLINNHINKKIEYLHIIQDEYAKSKVALPSLKWLTDGNIQAISWAWNYLNHIKLNNDYIVPSSAGLYNLLDLYHPIFISYENNSASIIRVILMLWSGNPLQKKHLLQNMNKSWLQFRLRENRKESAALSCYIKSENKEKLKDIAKHLKKTLNSTIDFMIENLYEDIKDEIKK</sequence>
<proteinExistence type="predicted"/>
<evidence type="ECO:0000313" key="2">
    <source>
        <dbReference type="Proteomes" id="UP000829420"/>
    </source>
</evidence>
<organism evidence="1 2">
    <name type="scientific">Moellerella wisconsensis</name>
    <dbReference type="NCBI Taxonomy" id="158849"/>
    <lineage>
        <taxon>Bacteria</taxon>
        <taxon>Pseudomonadati</taxon>
        <taxon>Pseudomonadota</taxon>
        <taxon>Gammaproteobacteria</taxon>
        <taxon>Enterobacterales</taxon>
        <taxon>Morganellaceae</taxon>
        <taxon>Moellerella</taxon>
    </lineage>
</organism>
<protein>
    <submittedName>
        <fullName evidence="1">Uncharacterized protein</fullName>
    </submittedName>
</protein>
<evidence type="ECO:0000313" key="1">
    <source>
        <dbReference type="EMBL" id="UNH37933.1"/>
    </source>
</evidence>
<gene>
    <name evidence="1" type="ORF">MNY70_10465</name>
</gene>
<accession>A0ACD3Y469</accession>
<keyword evidence="2" id="KW-1185">Reference proteome</keyword>